<dbReference type="Gene3D" id="1.10.730.10">
    <property type="entry name" value="Isoleucyl-tRNA Synthetase, Domain 1"/>
    <property type="match status" value="1"/>
</dbReference>
<dbReference type="PANTHER" id="PTHR11946">
    <property type="entry name" value="VALYL-TRNA SYNTHETASES"/>
    <property type="match status" value="1"/>
</dbReference>
<feature type="domain" description="Valyl-tRNA synthetase tRNA-binding arm" evidence="13">
    <location>
        <begin position="434"/>
        <end position="498"/>
    </location>
</feature>
<dbReference type="InterPro" id="IPR009080">
    <property type="entry name" value="tRNAsynth_Ia_anticodon-bd"/>
</dbReference>
<dbReference type="Pfam" id="PF08264">
    <property type="entry name" value="Anticodon_1"/>
    <property type="match status" value="1"/>
</dbReference>
<dbReference type="InterPro" id="IPR033705">
    <property type="entry name" value="Anticodon_Ia_Val"/>
</dbReference>
<dbReference type="InterPro" id="IPR013155">
    <property type="entry name" value="M/V/L/I-tRNA-synth_anticd-bd"/>
</dbReference>
<dbReference type="Gene3D" id="1.10.287.380">
    <property type="entry name" value="Valyl-tRNA synthetase, C-terminal domain"/>
    <property type="match status" value="1"/>
</dbReference>
<keyword evidence="5" id="KW-0648">Protein biosynthesis</keyword>
<dbReference type="PANTHER" id="PTHR11946:SF93">
    <property type="entry name" value="VALINE--TRNA LIGASE, CHLOROPLASTIC_MITOCHONDRIAL 2"/>
    <property type="match status" value="1"/>
</dbReference>
<evidence type="ECO:0000256" key="7">
    <source>
        <dbReference type="ARBA" id="ARBA00023146"/>
    </source>
</evidence>
<evidence type="ECO:0000256" key="4">
    <source>
        <dbReference type="ARBA" id="ARBA00022840"/>
    </source>
</evidence>
<keyword evidence="4" id="KW-0067">ATP-binding</keyword>
<organism evidence="14">
    <name type="scientific">Prasinoderma singulare</name>
    <dbReference type="NCBI Taxonomy" id="676789"/>
    <lineage>
        <taxon>Eukaryota</taxon>
        <taxon>Viridiplantae</taxon>
        <taxon>Prasinodermophyta</taxon>
        <taxon>Prasinodermophyceae</taxon>
        <taxon>Prasinodermales</taxon>
        <taxon>Prasinodermaceae</taxon>
        <taxon>Prasinoderma</taxon>
    </lineage>
</organism>
<dbReference type="FunFam" id="1.10.730.10:FF:000014">
    <property type="entry name" value="Valine--tRNA ligase"/>
    <property type="match status" value="1"/>
</dbReference>
<dbReference type="GO" id="GO:0006438">
    <property type="term" value="P:valyl-tRNA aminoacylation"/>
    <property type="evidence" value="ECO:0007669"/>
    <property type="project" value="InterPro"/>
</dbReference>
<dbReference type="GO" id="GO:0005524">
    <property type="term" value="F:ATP binding"/>
    <property type="evidence" value="ECO:0007669"/>
    <property type="project" value="UniProtKB-KW"/>
</dbReference>
<proteinExistence type="predicted"/>
<dbReference type="GO" id="GO:0004832">
    <property type="term" value="F:valine-tRNA ligase activity"/>
    <property type="evidence" value="ECO:0007669"/>
    <property type="project" value="UniProtKB-EC"/>
</dbReference>
<sequence>MWWGHRIPVWYVEGGDDTQYFVARSEDEARTKAREALGLAADADVALRQETDVLDTWFSSGLWPFSTVGWPDESDPSYQKYYPTAVMETGHDILFFWVARMMMLGIEMTGKSPFHTIYLHGLVRDESGRKMSKTVGNVVDPLDVVKDYGADPLRYTLVTGTTPGQDVNLSMDRLGASRNFMNKVWQAGKFVLLCLEEVGGAELEAMAGADTMGTDETAALPLAERWIVGRLHALERHVTVQLEKLDFGEAGRALYEFLWNDFADWYVELAKTRTYGHEGAPDAAVTRRVLAYCYERFVRMLHPVMPYATEQLWQALPHTGVSVMTAPWPEPPAEVDAEVDARFEVLQAVVRSMRNARAEYQVAPGKRIPATVVATDAGALADLQAERAALCFLAKLDEGFELAAEAPTDVADDAVRLVVRDGVSVVLPMSGLVDVEKETERLTKQAAKLDKSLGQLEARLSSDFVNKAPAKVVDAAKAEAEEFRAQREQITARLAELAAMAPVSS</sequence>
<evidence type="ECO:0000256" key="5">
    <source>
        <dbReference type="ARBA" id="ARBA00022917"/>
    </source>
</evidence>
<dbReference type="InterPro" id="IPR037118">
    <property type="entry name" value="Val-tRNA_synth_C_sf"/>
</dbReference>
<keyword evidence="2" id="KW-0436">Ligase</keyword>
<dbReference type="Pfam" id="PF00133">
    <property type="entry name" value="tRNA-synt_1"/>
    <property type="match status" value="1"/>
</dbReference>
<evidence type="ECO:0000259" key="13">
    <source>
        <dbReference type="Pfam" id="PF10458"/>
    </source>
</evidence>
<dbReference type="PRINTS" id="PR00986">
    <property type="entry name" value="TRNASYNTHVAL"/>
</dbReference>
<feature type="domain" description="Methionyl/Valyl/Leucyl/Isoleucyl-tRNA synthetase anticodon-binding" evidence="12">
    <location>
        <begin position="224"/>
        <end position="369"/>
    </location>
</feature>
<dbReference type="InterPro" id="IPR010978">
    <property type="entry name" value="tRNA-bd_arm"/>
</dbReference>
<reference evidence="14" key="1">
    <citation type="submission" date="2021-01" db="EMBL/GenBank/DDBJ databases">
        <authorList>
            <person name="Corre E."/>
            <person name="Pelletier E."/>
            <person name="Niang G."/>
            <person name="Scheremetjew M."/>
            <person name="Finn R."/>
            <person name="Kale V."/>
            <person name="Holt S."/>
            <person name="Cochrane G."/>
            <person name="Meng A."/>
            <person name="Brown T."/>
            <person name="Cohen L."/>
        </authorList>
    </citation>
    <scope>NUCLEOTIDE SEQUENCE</scope>
    <source>
        <strain evidence="14">RCC927</strain>
    </source>
</reference>
<dbReference type="Gene3D" id="3.40.50.620">
    <property type="entry name" value="HUPs"/>
    <property type="match status" value="1"/>
</dbReference>
<dbReference type="FunFam" id="1.10.287.380:FF:000001">
    <property type="entry name" value="Valine--tRNA ligase"/>
    <property type="match status" value="1"/>
</dbReference>
<dbReference type="EC" id="6.1.1.9" evidence="1"/>
<evidence type="ECO:0000313" key="14">
    <source>
        <dbReference type="EMBL" id="CAE0154089.1"/>
    </source>
</evidence>
<dbReference type="SUPFAM" id="SSF47323">
    <property type="entry name" value="Anticodon-binding domain of a subclass of class I aminoacyl-tRNA synthetases"/>
    <property type="match status" value="1"/>
</dbReference>
<dbReference type="InterPro" id="IPR002300">
    <property type="entry name" value="aa-tRNA-synth_Ia"/>
</dbReference>
<feature type="domain" description="Aminoacyl-tRNA synthetase class Ia" evidence="11">
    <location>
        <begin position="2"/>
        <end position="170"/>
    </location>
</feature>
<dbReference type="InterPro" id="IPR002303">
    <property type="entry name" value="Valyl-tRNA_ligase"/>
</dbReference>
<evidence type="ECO:0000259" key="12">
    <source>
        <dbReference type="Pfam" id="PF08264"/>
    </source>
</evidence>
<keyword evidence="7" id="KW-0030">Aminoacyl-tRNA synthetase</keyword>
<dbReference type="EMBL" id="HBHY01022605">
    <property type="protein sequence ID" value="CAE0154089.1"/>
    <property type="molecule type" value="Transcribed_RNA"/>
</dbReference>
<gene>
    <name evidence="14" type="ORF">PSIN1315_LOCUS14502</name>
</gene>
<keyword evidence="3" id="KW-0547">Nucleotide-binding</keyword>
<dbReference type="SUPFAM" id="SSF46589">
    <property type="entry name" value="tRNA-binding arm"/>
    <property type="match status" value="1"/>
</dbReference>
<dbReference type="GO" id="GO:0005829">
    <property type="term" value="C:cytosol"/>
    <property type="evidence" value="ECO:0007669"/>
    <property type="project" value="TreeGrafter"/>
</dbReference>
<evidence type="ECO:0000256" key="10">
    <source>
        <dbReference type="SAM" id="Coils"/>
    </source>
</evidence>
<dbReference type="SUPFAM" id="SSF52374">
    <property type="entry name" value="Nucleotidylyl transferase"/>
    <property type="match status" value="1"/>
</dbReference>
<evidence type="ECO:0000259" key="11">
    <source>
        <dbReference type="Pfam" id="PF00133"/>
    </source>
</evidence>
<feature type="coiled-coil region" evidence="10">
    <location>
        <begin position="432"/>
        <end position="500"/>
    </location>
</feature>
<evidence type="ECO:0000256" key="2">
    <source>
        <dbReference type="ARBA" id="ARBA00022598"/>
    </source>
</evidence>
<protein>
    <recommendedName>
        <fullName evidence="1">valine--tRNA ligase</fullName>
        <ecNumber evidence="1">6.1.1.9</ecNumber>
    </recommendedName>
    <alternativeName>
        <fullName evidence="8">Valyl-tRNA synthetase</fullName>
    </alternativeName>
</protein>
<comment type="catalytic activity">
    <reaction evidence="9">
        <text>tRNA(Val) + L-valine + ATP = L-valyl-tRNA(Val) + AMP + diphosphate</text>
        <dbReference type="Rhea" id="RHEA:10704"/>
        <dbReference type="Rhea" id="RHEA-COMP:9672"/>
        <dbReference type="Rhea" id="RHEA-COMP:9708"/>
        <dbReference type="ChEBI" id="CHEBI:30616"/>
        <dbReference type="ChEBI" id="CHEBI:33019"/>
        <dbReference type="ChEBI" id="CHEBI:57762"/>
        <dbReference type="ChEBI" id="CHEBI:78442"/>
        <dbReference type="ChEBI" id="CHEBI:78537"/>
        <dbReference type="ChEBI" id="CHEBI:456215"/>
        <dbReference type="EC" id="6.1.1.9"/>
    </reaction>
</comment>
<accession>A0A7S3C4N3</accession>
<dbReference type="Pfam" id="PF10458">
    <property type="entry name" value="Val_tRNA-synt_C"/>
    <property type="match status" value="1"/>
</dbReference>
<dbReference type="CDD" id="cd07962">
    <property type="entry name" value="Anticodon_Ia_Val"/>
    <property type="match status" value="1"/>
</dbReference>
<evidence type="ECO:0000256" key="8">
    <source>
        <dbReference type="ARBA" id="ARBA00029936"/>
    </source>
</evidence>
<dbReference type="InterPro" id="IPR014729">
    <property type="entry name" value="Rossmann-like_a/b/a_fold"/>
</dbReference>
<evidence type="ECO:0000256" key="3">
    <source>
        <dbReference type="ARBA" id="ARBA00022741"/>
    </source>
</evidence>
<name>A0A7S3C4N3_9VIRI</name>
<evidence type="ECO:0000256" key="1">
    <source>
        <dbReference type="ARBA" id="ARBA00013169"/>
    </source>
</evidence>
<evidence type="ECO:0000256" key="6">
    <source>
        <dbReference type="ARBA" id="ARBA00023054"/>
    </source>
</evidence>
<dbReference type="InterPro" id="IPR019499">
    <property type="entry name" value="Val-tRNA_synth_tRNA-bd"/>
</dbReference>
<keyword evidence="6 10" id="KW-0175">Coiled coil</keyword>
<dbReference type="AlphaFoldDB" id="A0A7S3C4N3"/>
<evidence type="ECO:0000256" key="9">
    <source>
        <dbReference type="ARBA" id="ARBA00047552"/>
    </source>
</evidence>